<feature type="transmembrane region" description="Helical" evidence="2">
    <location>
        <begin position="258"/>
        <end position="276"/>
    </location>
</feature>
<dbReference type="SMART" id="SM00331">
    <property type="entry name" value="PP2C_SIG"/>
    <property type="match status" value="1"/>
</dbReference>
<feature type="transmembrane region" description="Helical" evidence="2">
    <location>
        <begin position="107"/>
        <end position="125"/>
    </location>
</feature>
<dbReference type="PROSITE" id="PS51746">
    <property type="entry name" value="PPM_2"/>
    <property type="match status" value="1"/>
</dbReference>
<dbReference type="InterPro" id="IPR014221">
    <property type="entry name" value="SpoII_E"/>
</dbReference>
<dbReference type="PANTHER" id="PTHR43156">
    <property type="entry name" value="STAGE II SPORULATION PROTEIN E-RELATED"/>
    <property type="match status" value="1"/>
</dbReference>
<dbReference type="Pfam" id="PF07228">
    <property type="entry name" value="SpoIIE"/>
    <property type="match status" value="1"/>
</dbReference>
<name>A0A1H5XMX7_9CLOT</name>
<feature type="transmembrane region" description="Helical" evidence="2">
    <location>
        <begin position="283"/>
        <end position="301"/>
    </location>
</feature>
<protein>
    <submittedName>
        <fullName evidence="4">Stage II sporulation protein E</fullName>
    </submittedName>
</protein>
<dbReference type="PANTHER" id="PTHR43156:SF2">
    <property type="entry name" value="STAGE II SPORULATION PROTEIN E"/>
    <property type="match status" value="1"/>
</dbReference>
<evidence type="ECO:0000256" key="1">
    <source>
        <dbReference type="ARBA" id="ARBA00022801"/>
    </source>
</evidence>
<dbReference type="Proteomes" id="UP000242850">
    <property type="component" value="Unassembled WGS sequence"/>
</dbReference>
<keyword evidence="1" id="KW-0378">Hydrolase</keyword>
<feature type="transmembrane region" description="Helical" evidence="2">
    <location>
        <begin position="175"/>
        <end position="192"/>
    </location>
</feature>
<dbReference type="InterPro" id="IPR036457">
    <property type="entry name" value="PPM-type-like_dom_sf"/>
</dbReference>
<feature type="transmembrane region" description="Helical" evidence="2">
    <location>
        <begin position="198"/>
        <end position="214"/>
    </location>
</feature>
<dbReference type="SUPFAM" id="SSF81606">
    <property type="entry name" value="PP2C-like"/>
    <property type="match status" value="1"/>
</dbReference>
<feature type="transmembrane region" description="Helical" evidence="2">
    <location>
        <begin position="145"/>
        <end position="163"/>
    </location>
</feature>
<evidence type="ECO:0000259" key="3">
    <source>
        <dbReference type="PROSITE" id="PS51746"/>
    </source>
</evidence>
<evidence type="ECO:0000313" key="4">
    <source>
        <dbReference type="EMBL" id="SEG12757.1"/>
    </source>
</evidence>
<feature type="domain" description="PPM-type phosphatase" evidence="3">
    <location>
        <begin position="571"/>
        <end position="781"/>
    </location>
</feature>
<dbReference type="Gene3D" id="3.60.40.10">
    <property type="entry name" value="PPM-type phosphatase domain"/>
    <property type="match status" value="1"/>
</dbReference>
<feature type="transmembrane region" description="Helical" evidence="2">
    <location>
        <begin position="226"/>
        <end position="252"/>
    </location>
</feature>
<accession>A0A1H5XMX7</accession>
<proteinExistence type="predicted"/>
<feature type="transmembrane region" description="Helical" evidence="2">
    <location>
        <begin position="81"/>
        <end position="100"/>
    </location>
</feature>
<keyword evidence="2" id="KW-1133">Transmembrane helix</keyword>
<dbReference type="Pfam" id="PF19732">
    <property type="entry name" value="SpoIIE_N"/>
    <property type="match status" value="1"/>
</dbReference>
<sequence>MLQREVLTKKEFRALKRDKLKVQHLFLFAFIFFASRVFFLKEIMPFGLALLIAVSQVLEKEWVLVCGIFSILGYLTQGDILVSRSHIFVAAWIMLFNLILKNEKSKFIKMAVTTSLLNVGVSFALHRYILNNLTLYDIISSSFEAFIMISSSYLFTYGVSYYFNKKSVDIVKEEIISLILIILISFAGLWDINYMDISLKSILTVLFILIAAQLRGSQVASTIGLLLGFVLSFSGNTSTYVLGVYGFSGLIAGAFKDMGKIVVSAAYIISSIVVMIYSGKIEFLVPFILNVSLASVIFILVPRSLLEKIEISLDFERKKIIPQKIYMERIKNYINTKLDAVSKSLNSLSSILTERYENNLSRANEIKGVIEKVANKVCANCDAKHFCWTEDTYYTYDIFFEMLRFAEKNGKIDIRQVPDSFNFKCLKLNEIIRHINFEIEILRINNRWAKKLLNSKVILAEQIKGISGVVSDIVKDITKSFEFKNELEEQIAVLLDLNDIKYRDVLVTKNSNNKFEVTIYGNACLGKSLCNNDIVKIVSQALGKRMVRESTMCKLDNENNVCHFKLVEAENFGVASSVARYSKEDVSGDSYYFGNVAPGRYVIAISDGMGSGFEAAMESNTTIALIEKFMEAGFDRNTTIKAINSILLLKNKSDSFATVDLGIIDLYEGIGEFIKVGAVSTFIKSGFDVEVIENKSLPIGIVDEIEIESEIHQFKSGDMIIMVSDGVVDADRDLKEKWIVKLLREYSGGNPKELADYILNKAKEKYGNDIKDDLTVIVSKIWKVQ</sequence>
<dbReference type="InterPro" id="IPR045768">
    <property type="entry name" value="SpoIIE_N"/>
</dbReference>
<keyword evidence="5" id="KW-1185">Reference proteome</keyword>
<gene>
    <name evidence="4" type="ORF">SAMN05660865_01811</name>
</gene>
<feature type="transmembrane region" description="Helical" evidence="2">
    <location>
        <begin position="20"/>
        <end position="39"/>
    </location>
</feature>
<dbReference type="EMBL" id="FNUK01000033">
    <property type="protein sequence ID" value="SEG12757.1"/>
    <property type="molecule type" value="Genomic_DNA"/>
</dbReference>
<dbReference type="InterPro" id="IPR001932">
    <property type="entry name" value="PPM-type_phosphatase-like_dom"/>
</dbReference>
<keyword evidence="2" id="KW-0812">Transmembrane</keyword>
<organism evidence="4 5">
    <name type="scientific">Caloramator fervidus</name>
    <dbReference type="NCBI Taxonomy" id="29344"/>
    <lineage>
        <taxon>Bacteria</taxon>
        <taxon>Bacillati</taxon>
        <taxon>Bacillota</taxon>
        <taxon>Clostridia</taxon>
        <taxon>Eubacteriales</taxon>
        <taxon>Clostridiaceae</taxon>
        <taxon>Caloramator</taxon>
    </lineage>
</organism>
<keyword evidence="2" id="KW-0472">Membrane</keyword>
<dbReference type="NCBIfam" id="TIGR02865">
    <property type="entry name" value="spore_II_E"/>
    <property type="match status" value="1"/>
</dbReference>
<dbReference type="InterPro" id="IPR052016">
    <property type="entry name" value="Bact_Sigma-Reg"/>
</dbReference>
<dbReference type="OrthoDB" id="9763774at2"/>
<dbReference type="RefSeq" id="WP_103896703.1">
    <property type="nucleotide sequence ID" value="NZ_FNUK01000033.1"/>
</dbReference>
<dbReference type="GO" id="GO:0004722">
    <property type="term" value="F:protein serine/threonine phosphatase activity"/>
    <property type="evidence" value="ECO:0007669"/>
    <property type="project" value="InterPro"/>
</dbReference>
<reference evidence="5" key="1">
    <citation type="submission" date="2016-10" db="EMBL/GenBank/DDBJ databases">
        <authorList>
            <person name="Varghese N."/>
            <person name="Submissions S."/>
        </authorList>
    </citation>
    <scope>NUCLEOTIDE SEQUENCE [LARGE SCALE GENOMIC DNA]</scope>
    <source>
        <strain evidence="5">DSM 5463</strain>
    </source>
</reference>
<evidence type="ECO:0000256" key="2">
    <source>
        <dbReference type="SAM" id="Phobius"/>
    </source>
</evidence>
<evidence type="ECO:0000313" key="5">
    <source>
        <dbReference type="Proteomes" id="UP000242850"/>
    </source>
</evidence>
<dbReference type="AlphaFoldDB" id="A0A1H5XMX7"/>